<evidence type="ECO:0000259" key="17">
    <source>
        <dbReference type="PROSITE" id="PS51384"/>
    </source>
</evidence>
<evidence type="ECO:0000256" key="10">
    <source>
        <dbReference type="ARBA" id="ARBA00023002"/>
    </source>
</evidence>
<evidence type="ECO:0000256" key="14">
    <source>
        <dbReference type="ARBA" id="ARBA00049433"/>
    </source>
</evidence>
<evidence type="ECO:0000256" key="6">
    <source>
        <dbReference type="ARBA" id="ARBA00022630"/>
    </source>
</evidence>
<keyword evidence="7 15" id="KW-0479">Metal-binding</keyword>
<dbReference type="InterPro" id="IPR017938">
    <property type="entry name" value="Riboflavin_synthase-like_b-brl"/>
</dbReference>
<dbReference type="AlphaFoldDB" id="A0A9X7Z9J8"/>
<evidence type="ECO:0000256" key="13">
    <source>
        <dbReference type="ARBA" id="ARBA00048649"/>
    </source>
</evidence>
<comment type="domain">
    <text evidence="15">Consists of two distinct domains; an N-terminal heme-containing oxygen-binding domain and a C-terminal reductase domain with binding sites for FAD and NAD(P)H.</text>
</comment>
<feature type="binding site" evidence="15">
    <location>
        <begin position="233"/>
        <end position="236"/>
    </location>
    <ligand>
        <name>FAD</name>
        <dbReference type="ChEBI" id="CHEBI:57692"/>
    </ligand>
</feature>
<evidence type="ECO:0000256" key="4">
    <source>
        <dbReference type="ARBA" id="ARBA00022617"/>
    </source>
</evidence>
<dbReference type="CDD" id="cd08922">
    <property type="entry name" value="FHb-globin"/>
    <property type="match status" value="1"/>
</dbReference>
<comment type="similarity">
    <text evidence="1 15">In the C-terminal section; belongs to the flavoprotein pyridine nucleotide cytochrome reductase family.</text>
</comment>
<feature type="active site" description="Charge relay system" evidence="15">
    <location>
        <position position="122"/>
    </location>
</feature>
<evidence type="ECO:0000256" key="2">
    <source>
        <dbReference type="ARBA" id="ARBA00008414"/>
    </source>
</evidence>
<keyword evidence="10 15" id="KW-0560">Oxidoreductase</keyword>
<dbReference type="EC" id="1.14.12.17" evidence="15"/>
<feature type="site" description="Influences the redox potential of the prosthetic heme and FAD groups" evidence="15">
    <location>
        <position position="111"/>
    </location>
</feature>
<dbReference type="Pfam" id="PF00970">
    <property type="entry name" value="FAD_binding_6"/>
    <property type="match status" value="1"/>
</dbReference>
<keyword evidence="8 15" id="KW-0274">FAD</keyword>
<keyword evidence="15" id="KW-0216">Detoxification</keyword>
<evidence type="ECO:0000256" key="11">
    <source>
        <dbReference type="ARBA" id="ARBA00023004"/>
    </source>
</evidence>
<dbReference type="GO" id="GO:0009636">
    <property type="term" value="P:response to toxic substance"/>
    <property type="evidence" value="ECO:0007669"/>
    <property type="project" value="UniProtKB-KW"/>
</dbReference>
<dbReference type="GO" id="GO:0020037">
    <property type="term" value="F:heme binding"/>
    <property type="evidence" value="ECO:0007669"/>
    <property type="project" value="InterPro"/>
</dbReference>
<dbReference type="PROSITE" id="PS01033">
    <property type="entry name" value="GLOBIN"/>
    <property type="match status" value="1"/>
</dbReference>
<comment type="catalytic activity">
    <reaction evidence="14 15">
        <text>2 nitric oxide + NADPH + 2 O2 = 2 nitrate + NADP(+) + H(+)</text>
        <dbReference type="Rhea" id="RHEA:19465"/>
        <dbReference type="ChEBI" id="CHEBI:15378"/>
        <dbReference type="ChEBI" id="CHEBI:15379"/>
        <dbReference type="ChEBI" id="CHEBI:16480"/>
        <dbReference type="ChEBI" id="CHEBI:17632"/>
        <dbReference type="ChEBI" id="CHEBI:57783"/>
        <dbReference type="ChEBI" id="CHEBI:58349"/>
        <dbReference type="EC" id="1.14.12.17"/>
    </reaction>
</comment>
<keyword evidence="11 15" id="KW-0408">Iron</keyword>
<dbReference type="GO" id="GO:0071949">
    <property type="term" value="F:FAD binding"/>
    <property type="evidence" value="ECO:0007669"/>
    <property type="project" value="InterPro"/>
</dbReference>
<feature type="domain" description="FAD-binding FR-type" evidence="17">
    <location>
        <begin position="179"/>
        <end position="291"/>
    </location>
</feature>
<dbReference type="SUPFAM" id="SSF46458">
    <property type="entry name" value="Globin-like"/>
    <property type="match status" value="1"/>
</dbReference>
<dbReference type="InterPro" id="IPR012292">
    <property type="entry name" value="Globin/Proto"/>
</dbReference>
<evidence type="ECO:0000256" key="12">
    <source>
        <dbReference type="ARBA" id="ARBA00023027"/>
    </source>
</evidence>
<dbReference type="InterPro" id="IPR023950">
    <property type="entry name" value="Hmp"/>
</dbReference>
<sequence length="434" mass="48547">MTPTTTTPFQSFQLNHLEFEQIARTLKPIDRHQLEIVNATLPVVAENAEAITTRFYQRMFVNHPDLKNIFNQTHQVTGRQPRALAAAVYAAAAHLNDMTSILPALERIAQKHRSLQIKPEQYPIVGENLLGAIKEVLGDAATDEIIDAWAGAYGVIADALIRMEEALYRDTESQPAGWNGFRNFVVDKKVQESDVITSFYLKPEDNKSIPEFIPGQYITVKMEVDGEPYTHLRQYSLSDRPGVGYYRISVKREDSPKSGIPAGVVSSYLHSQVEEGDILPITAPAGDFHLDMAQDTPVVLMSGGVGLTPLMSMLNTLVEQSSREVTFVHAAINGNVHAFKNHVQETKKQALNVRSFVIYEKPTEQDVKEHAFAKDGYITLDWMTENLPKDADFYFCGPTPFMKAVNLALKQWGVPSDKIHYEFFGSFGDIESAN</sequence>
<keyword evidence="9 15" id="KW-0521">NADP</keyword>
<feature type="binding site" evidence="15">
    <location>
        <begin position="423"/>
        <end position="426"/>
    </location>
    <ligand>
        <name>FAD</name>
        <dbReference type="ChEBI" id="CHEBI:57692"/>
    </ligand>
</feature>
<dbReference type="PANTHER" id="PTHR43396">
    <property type="entry name" value="FLAVOHEMOPROTEIN"/>
    <property type="match status" value="1"/>
</dbReference>
<name>A0A9X7Z9J8_9BACL</name>
<keyword evidence="4 15" id="KW-0349">Heme</keyword>
<keyword evidence="5 15" id="KW-0561">Oxygen transport</keyword>
<dbReference type="HAMAP" id="MF_01252">
    <property type="entry name" value="Hmp"/>
    <property type="match status" value="1"/>
</dbReference>
<evidence type="ECO:0000256" key="1">
    <source>
        <dbReference type="ARBA" id="ARBA00006401"/>
    </source>
</evidence>
<gene>
    <name evidence="18" type="primary">hmpA</name>
    <name evidence="15" type="synonym">hmp</name>
    <name evidence="18" type="ORF">JZ786_10750</name>
</gene>
<dbReference type="SUPFAM" id="SSF52343">
    <property type="entry name" value="Ferredoxin reductase-like, C-terminal NADP-linked domain"/>
    <property type="match status" value="1"/>
</dbReference>
<dbReference type="PANTHER" id="PTHR43396:SF3">
    <property type="entry name" value="FLAVOHEMOPROTEIN"/>
    <property type="match status" value="1"/>
</dbReference>
<dbReference type="Gene3D" id="1.10.490.10">
    <property type="entry name" value="Globins"/>
    <property type="match status" value="1"/>
</dbReference>
<keyword evidence="3 15" id="KW-0813">Transport</keyword>
<evidence type="ECO:0000259" key="16">
    <source>
        <dbReference type="PROSITE" id="PS01033"/>
    </source>
</evidence>
<keyword evidence="6 15" id="KW-0285">Flavoprotein</keyword>
<keyword evidence="12 15" id="KW-0520">NAD</keyword>
<dbReference type="SUPFAM" id="SSF63380">
    <property type="entry name" value="Riboflavin synthase domain-like"/>
    <property type="match status" value="1"/>
</dbReference>
<accession>A0A9X7Z9J8</accession>
<evidence type="ECO:0000256" key="15">
    <source>
        <dbReference type="HAMAP-Rule" id="MF_01252"/>
    </source>
</evidence>
<evidence type="ECO:0000256" key="7">
    <source>
        <dbReference type="ARBA" id="ARBA00022723"/>
    </source>
</evidence>
<dbReference type="Gene3D" id="2.40.30.10">
    <property type="entry name" value="Translation factors"/>
    <property type="match status" value="1"/>
</dbReference>
<feature type="binding site" evidence="15">
    <location>
        <position position="217"/>
    </location>
    <ligand>
        <name>FAD</name>
        <dbReference type="ChEBI" id="CHEBI:57692"/>
    </ligand>
</feature>
<dbReference type="InterPro" id="IPR001433">
    <property type="entry name" value="OxRdtase_FAD/NAD-bd"/>
</dbReference>
<dbReference type="InterPro" id="IPR000971">
    <property type="entry name" value="Globin"/>
</dbReference>
<dbReference type="InterPro" id="IPR017927">
    <property type="entry name" value="FAD-bd_FR_type"/>
</dbReference>
<feature type="binding site" description="proximal binding residue" evidence="15">
    <location>
        <position position="112"/>
    </location>
    <ligand>
        <name>heme b</name>
        <dbReference type="ChEBI" id="CHEBI:60344"/>
    </ligand>
    <ligandPart>
        <name>Fe</name>
        <dbReference type="ChEBI" id="CHEBI:18248"/>
    </ligandPart>
</feature>
<comment type="cofactor">
    <cofactor evidence="15">
        <name>heme b</name>
        <dbReference type="ChEBI" id="CHEBI:60344"/>
    </cofactor>
    <text evidence="15">Binds 1 heme b (iron(II)-protoporphyrin IX) group per subunit.</text>
</comment>
<dbReference type="GO" id="GO:0019825">
    <property type="term" value="F:oxygen binding"/>
    <property type="evidence" value="ECO:0007669"/>
    <property type="project" value="InterPro"/>
</dbReference>
<keyword evidence="19" id="KW-1185">Reference proteome</keyword>
<dbReference type="GO" id="GO:0046872">
    <property type="term" value="F:metal ion binding"/>
    <property type="evidence" value="ECO:0007669"/>
    <property type="project" value="UniProtKB-KW"/>
</dbReference>
<reference evidence="18 19" key="1">
    <citation type="submission" date="2021-02" db="EMBL/GenBank/DDBJ databases">
        <title>Alicyclobacillus curvatus sp. nov. and Alicyclobacillus mengziensis sp. nov., two acidophilic bacteria isolated from acid mine drainage.</title>
        <authorList>
            <person name="Huang Y."/>
        </authorList>
    </citation>
    <scope>NUCLEOTIDE SEQUENCE [LARGE SCALE GENOMIC DNA]</scope>
    <source>
        <strain evidence="18 19">S30H14</strain>
    </source>
</reference>
<evidence type="ECO:0000313" key="18">
    <source>
        <dbReference type="EMBL" id="QSO49805.1"/>
    </source>
</evidence>
<dbReference type="NCBIfam" id="NF009805">
    <property type="entry name" value="PRK13289.1"/>
    <property type="match status" value="1"/>
</dbReference>
<dbReference type="KEGG" id="afx:JZ786_10750"/>
<comment type="catalytic activity">
    <reaction evidence="13 15">
        <text>2 nitric oxide + NADH + 2 O2 = 2 nitrate + NAD(+) + H(+)</text>
        <dbReference type="Rhea" id="RHEA:19469"/>
        <dbReference type="ChEBI" id="CHEBI:15378"/>
        <dbReference type="ChEBI" id="CHEBI:15379"/>
        <dbReference type="ChEBI" id="CHEBI:16480"/>
        <dbReference type="ChEBI" id="CHEBI:17632"/>
        <dbReference type="ChEBI" id="CHEBI:57540"/>
        <dbReference type="ChEBI" id="CHEBI:57945"/>
        <dbReference type="EC" id="1.14.12.17"/>
    </reaction>
</comment>
<feature type="site" description="Involved in heme-bound ligand stabilization and O-O bond activation" evidence="15">
    <location>
        <position position="56"/>
    </location>
</feature>
<feature type="active site" description="Charge relay system" evidence="15">
    <location>
        <position position="164"/>
    </location>
</feature>
<dbReference type="CDD" id="cd06184">
    <property type="entry name" value="flavohem_like_fad_nad_binding"/>
    <property type="match status" value="1"/>
</dbReference>
<dbReference type="GO" id="GO:0046210">
    <property type="term" value="P:nitric oxide catabolic process"/>
    <property type="evidence" value="ECO:0007669"/>
    <property type="project" value="TreeGrafter"/>
</dbReference>
<evidence type="ECO:0000256" key="3">
    <source>
        <dbReference type="ARBA" id="ARBA00022448"/>
    </source>
</evidence>
<dbReference type="FunFam" id="2.40.30.10:FF:000034">
    <property type="entry name" value="Flavohemoprotein"/>
    <property type="match status" value="1"/>
</dbReference>
<evidence type="ECO:0000256" key="5">
    <source>
        <dbReference type="ARBA" id="ARBA00022621"/>
    </source>
</evidence>
<protein>
    <recommendedName>
        <fullName evidence="15">Flavohemoprotein</fullName>
    </recommendedName>
    <alternativeName>
        <fullName evidence="15">Flavohemoglobin</fullName>
    </alternativeName>
    <alternativeName>
        <fullName evidence="15">Hemoglobin-like protein</fullName>
    </alternativeName>
    <alternativeName>
        <fullName evidence="15">Nitric oxide dioxygenase</fullName>
        <shortName evidence="15">NO oxygenase</shortName>
        <shortName evidence="15">NOD</shortName>
        <ecNumber evidence="15">1.14.12.17</ecNumber>
    </alternativeName>
</protein>
<dbReference type="Proteomes" id="UP000663505">
    <property type="component" value="Chromosome"/>
</dbReference>
<comment type="function">
    <text evidence="15">Is involved in NO detoxification in an aerobic process, termed nitric oxide dioxygenase (NOD) reaction that utilizes O(2) and NAD(P)H to convert NO to nitrate, which protects the bacterium from various noxious nitrogen compounds. Therefore, plays a central role in the inducible response to nitrosative stress.</text>
</comment>
<dbReference type="GO" id="GO:0008941">
    <property type="term" value="F:nitric oxide dioxygenase NAD(P)H activity"/>
    <property type="evidence" value="ECO:0007669"/>
    <property type="project" value="UniProtKB-UniRule"/>
</dbReference>
<dbReference type="Gene3D" id="3.40.50.80">
    <property type="entry name" value="Nucleotide-binding domain of ferredoxin-NADP reductase (FNR) module"/>
    <property type="match status" value="1"/>
</dbReference>
<dbReference type="InterPro" id="IPR039261">
    <property type="entry name" value="FNR_nucleotide-bd"/>
</dbReference>
<evidence type="ECO:0000313" key="19">
    <source>
        <dbReference type="Proteomes" id="UP000663505"/>
    </source>
</evidence>
<dbReference type="EMBL" id="CP071182">
    <property type="protein sequence ID" value="QSO49805.1"/>
    <property type="molecule type" value="Genomic_DNA"/>
</dbReference>
<dbReference type="FunFam" id="3.40.50.80:FF:000010">
    <property type="entry name" value="Flavohemoprotein"/>
    <property type="match status" value="1"/>
</dbReference>
<feature type="binding site" evidence="15">
    <location>
        <begin position="304"/>
        <end position="309"/>
    </location>
    <ligand>
        <name>NADP(+)</name>
        <dbReference type="ChEBI" id="CHEBI:58349"/>
    </ligand>
</feature>
<evidence type="ECO:0000256" key="8">
    <source>
        <dbReference type="ARBA" id="ARBA00022827"/>
    </source>
</evidence>
<dbReference type="PROSITE" id="PS51384">
    <property type="entry name" value="FAD_FR"/>
    <property type="match status" value="1"/>
</dbReference>
<dbReference type="GO" id="GO:0005344">
    <property type="term" value="F:oxygen carrier activity"/>
    <property type="evidence" value="ECO:0007669"/>
    <property type="project" value="UniProtKB-UniRule"/>
</dbReference>
<organism evidence="18 19">
    <name type="scientific">Alicyclobacillus mengziensis</name>
    <dbReference type="NCBI Taxonomy" id="2931921"/>
    <lineage>
        <taxon>Bacteria</taxon>
        <taxon>Bacillati</taxon>
        <taxon>Bacillota</taxon>
        <taxon>Bacilli</taxon>
        <taxon>Bacillales</taxon>
        <taxon>Alicyclobacillaceae</taxon>
        <taxon>Alicyclobacillus</taxon>
    </lineage>
</organism>
<feature type="domain" description="Globin" evidence="16">
    <location>
        <begin position="28"/>
        <end position="165"/>
    </location>
</feature>
<feature type="site" description="Influences the redox potential of the prosthetic heme and FAD groups" evidence="15">
    <location>
        <position position="422"/>
    </location>
</feature>
<dbReference type="InterPro" id="IPR009050">
    <property type="entry name" value="Globin-like_sf"/>
</dbReference>
<dbReference type="GO" id="GO:0071500">
    <property type="term" value="P:cellular response to nitrosative stress"/>
    <property type="evidence" value="ECO:0007669"/>
    <property type="project" value="TreeGrafter"/>
</dbReference>
<dbReference type="FunFam" id="1.10.490.10:FF:000003">
    <property type="entry name" value="Flavohemoprotein"/>
    <property type="match status" value="1"/>
</dbReference>
<evidence type="ECO:0000256" key="9">
    <source>
        <dbReference type="ARBA" id="ARBA00022857"/>
    </source>
</evidence>
<comment type="similarity">
    <text evidence="2 15">Belongs to the globin family. Two-domain flavohemoproteins subfamily.</text>
</comment>
<dbReference type="Pfam" id="PF00042">
    <property type="entry name" value="Globin"/>
    <property type="match status" value="1"/>
</dbReference>
<proteinExistence type="inferred from homology"/>
<dbReference type="InterPro" id="IPR008333">
    <property type="entry name" value="Cbr1-like_FAD-bd_dom"/>
</dbReference>
<dbReference type="Pfam" id="PF00175">
    <property type="entry name" value="NAD_binding_1"/>
    <property type="match status" value="1"/>
</dbReference>
<comment type="cofactor">
    <cofactor evidence="15">
        <name>FAD</name>
        <dbReference type="ChEBI" id="CHEBI:57692"/>
    </cofactor>
    <text evidence="15">Binds 1 FAD per subunit.</text>
</comment>
<feature type="region of interest" description="Reductase" evidence="15">
    <location>
        <begin position="176"/>
        <end position="434"/>
    </location>
</feature>